<dbReference type="InterPro" id="IPR051531">
    <property type="entry name" value="N-acetyltransferase"/>
</dbReference>
<protein>
    <submittedName>
        <fullName evidence="2">GNAT family N-acetyltransferase</fullName>
    </submittedName>
</protein>
<accession>A0ABT8GKX5</accession>
<dbReference type="PANTHER" id="PTHR43792">
    <property type="entry name" value="GNAT FAMILY, PUTATIVE (AFU_ORTHOLOGUE AFUA_3G00765)-RELATED-RELATED"/>
    <property type="match status" value="1"/>
</dbReference>
<gene>
    <name evidence="2" type="ORF">QYB95_00115</name>
</gene>
<dbReference type="RefSeq" id="WP_301136044.1">
    <property type="nucleotide sequence ID" value="NZ_JAUHTQ010000001.1"/>
</dbReference>
<organism evidence="2 3">
    <name type="scientific">Ureibacillus aquaedulcis</name>
    <dbReference type="NCBI Taxonomy" id="3058421"/>
    <lineage>
        <taxon>Bacteria</taxon>
        <taxon>Bacillati</taxon>
        <taxon>Bacillota</taxon>
        <taxon>Bacilli</taxon>
        <taxon>Bacillales</taxon>
        <taxon>Caryophanaceae</taxon>
        <taxon>Ureibacillus</taxon>
    </lineage>
</organism>
<dbReference type="PANTHER" id="PTHR43792:SF13">
    <property type="entry name" value="ACETYLTRANSFERASE"/>
    <property type="match status" value="1"/>
</dbReference>
<dbReference type="Proteomes" id="UP001172743">
    <property type="component" value="Unassembled WGS sequence"/>
</dbReference>
<dbReference type="SUPFAM" id="SSF55729">
    <property type="entry name" value="Acyl-CoA N-acyltransferases (Nat)"/>
    <property type="match status" value="1"/>
</dbReference>
<name>A0ABT8GKX5_9BACL</name>
<dbReference type="Pfam" id="PF13302">
    <property type="entry name" value="Acetyltransf_3"/>
    <property type="match status" value="1"/>
</dbReference>
<keyword evidence="3" id="KW-1185">Reference proteome</keyword>
<reference evidence="2" key="1">
    <citation type="submission" date="2023-07" db="EMBL/GenBank/DDBJ databases">
        <title>Ureibacillus sp. isolated from freshwater well.</title>
        <authorList>
            <person name="Kirdat K."/>
            <person name="Bhatt A."/>
            <person name="Teware R."/>
            <person name="Bhavsar Y."/>
            <person name="Yadav A."/>
        </authorList>
    </citation>
    <scope>NUCLEOTIDE SEQUENCE</scope>
    <source>
        <strain evidence="2">BA0131</strain>
    </source>
</reference>
<feature type="domain" description="N-acetyltransferase" evidence="1">
    <location>
        <begin position="8"/>
        <end position="154"/>
    </location>
</feature>
<sequence>MKLETDRLQIIPCTKETFQIAANQNYINGPQISNHLENLIKEPSLLYWGCWFVVRKSDDQVLGDIGFKGKPDENGTVEVGYGFLEEYWGKGYATEAVGALMAWAFNESKVEKIKAETLKDNHGSMRVLEKLGMQRIHQSESMVNWEVDKRSYQI</sequence>
<evidence type="ECO:0000313" key="3">
    <source>
        <dbReference type="Proteomes" id="UP001172743"/>
    </source>
</evidence>
<dbReference type="CDD" id="cd04301">
    <property type="entry name" value="NAT_SF"/>
    <property type="match status" value="1"/>
</dbReference>
<dbReference type="EMBL" id="JAUHTQ010000001">
    <property type="protein sequence ID" value="MDN4491926.1"/>
    <property type="molecule type" value="Genomic_DNA"/>
</dbReference>
<comment type="caution">
    <text evidence="2">The sequence shown here is derived from an EMBL/GenBank/DDBJ whole genome shotgun (WGS) entry which is preliminary data.</text>
</comment>
<dbReference type="InterPro" id="IPR016181">
    <property type="entry name" value="Acyl_CoA_acyltransferase"/>
</dbReference>
<evidence type="ECO:0000313" key="2">
    <source>
        <dbReference type="EMBL" id="MDN4491926.1"/>
    </source>
</evidence>
<dbReference type="InterPro" id="IPR000182">
    <property type="entry name" value="GNAT_dom"/>
</dbReference>
<dbReference type="PROSITE" id="PS51186">
    <property type="entry name" value="GNAT"/>
    <property type="match status" value="1"/>
</dbReference>
<dbReference type="Gene3D" id="3.40.630.30">
    <property type="match status" value="1"/>
</dbReference>
<evidence type="ECO:0000259" key="1">
    <source>
        <dbReference type="PROSITE" id="PS51186"/>
    </source>
</evidence>
<proteinExistence type="predicted"/>